<dbReference type="AlphaFoldDB" id="A0A401QMQ3"/>
<gene>
    <name evidence="2" type="ORF">scyTo_0027267</name>
</gene>
<reference evidence="2 3" key="1">
    <citation type="journal article" date="2018" name="Nat. Ecol. Evol.">
        <title>Shark genomes provide insights into elasmobranch evolution and the origin of vertebrates.</title>
        <authorList>
            <person name="Hara Y"/>
            <person name="Yamaguchi K"/>
            <person name="Onimaru K"/>
            <person name="Kadota M"/>
            <person name="Koyanagi M"/>
            <person name="Keeley SD"/>
            <person name="Tatsumi K"/>
            <person name="Tanaka K"/>
            <person name="Motone F"/>
            <person name="Kageyama Y"/>
            <person name="Nozu R"/>
            <person name="Adachi N"/>
            <person name="Nishimura O"/>
            <person name="Nakagawa R"/>
            <person name="Tanegashima C"/>
            <person name="Kiyatake I"/>
            <person name="Matsumoto R"/>
            <person name="Murakumo K"/>
            <person name="Nishida K"/>
            <person name="Terakita A"/>
            <person name="Kuratani S"/>
            <person name="Sato K"/>
            <person name="Hyodo S Kuraku.S."/>
        </authorList>
    </citation>
    <scope>NUCLEOTIDE SEQUENCE [LARGE SCALE GENOMIC DNA]</scope>
</reference>
<accession>A0A401QMQ3</accession>
<dbReference type="EMBL" id="BFAA01314486">
    <property type="protein sequence ID" value="GCB86578.1"/>
    <property type="molecule type" value="Genomic_DNA"/>
</dbReference>
<sequence length="79" mass="8753">KAKKKKNKSADEQQVDDAEESSIVEEFPKPDPPEQVDVLLIEQQVRATAARIRRKPGEPVLAPELSMTATVTPTSQCPR</sequence>
<dbReference type="OrthoDB" id="2162143at2759"/>
<dbReference type="PANTHER" id="PTHR20837">
    <property type="entry name" value="CENTROSOMAL PROTEIN-RELATED"/>
    <property type="match status" value="1"/>
</dbReference>
<evidence type="ECO:0000256" key="1">
    <source>
        <dbReference type="SAM" id="MobiDB-lite"/>
    </source>
</evidence>
<name>A0A401QMQ3_SCYTO</name>
<dbReference type="GO" id="GO:1905515">
    <property type="term" value="P:non-motile cilium assembly"/>
    <property type="evidence" value="ECO:0007669"/>
    <property type="project" value="TreeGrafter"/>
</dbReference>
<dbReference type="STRING" id="75743.A0A401QMQ3"/>
<evidence type="ECO:0000313" key="3">
    <source>
        <dbReference type="Proteomes" id="UP000288216"/>
    </source>
</evidence>
<keyword evidence="3" id="KW-1185">Reference proteome</keyword>
<feature type="non-terminal residue" evidence="2">
    <location>
        <position position="1"/>
    </location>
</feature>
<dbReference type="InterPro" id="IPR052434">
    <property type="entry name" value="Tectonic-like_complex_comp"/>
</dbReference>
<comment type="caution">
    <text evidence="2">The sequence shown here is derived from an EMBL/GenBank/DDBJ whole genome shotgun (WGS) entry which is preliminary data.</text>
</comment>
<organism evidence="2 3">
    <name type="scientific">Scyliorhinus torazame</name>
    <name type="common">Cloudy catshark</name>
    <name type="synonym">Catulus torazame</name>
    <dbReference type="NCBI Taxonomy" id="75743"/>
    <lineage>
        <taxon>Eukaryota</taxon>
        <taxon>Metazoa</taxon>
        <taxon>Chordata</taxon>
        <taxon>Craniata</taxon>
        <taxon>Vertebrata</taxon>
        <taxon>Chondrichthyes</taxon>
        <taxon>Elasmobranchii</taxon>
        <taxon>Galeomorphii</taxon>
        <taxon>Galeoidea</taxon>
        <taxon>Carcharhiniformes</taxon>
        <taxon>Scyliorhinidae</taxon>
        <taxon>Scyliorhinus</taxon>
    </lineage>
</organism>
<protein>
    <submittedName>
        <fullName evidence="2">Uncharacterized protein</fullName>
    </submittedName>
</protein>
<feature type="region of interest" description="Disordered" evidence="1">
    <location>
        <begin position="1"/>
        <end position="35"/>
    </location>
</feature>
<dbReference type="Proteomes" id="UP000288216">
    <property type="component" value="Unassembled WGS sequence"/>
</dbReference>
<dbReference type="GO" id="GO:0035869">
    <property type="term" value="C:ciliary transition zone"/>
    <property type="evidence" value="ECO:0007669"/>
    <property type="project" value="TreeGrafter"/>
</dbReference>
<dbReference type="GO" id="GO:1904491">
    <property type="term" value="P:protein localization to ciliary transition zone"/>
    <property type="evidence" value="ECO:0007669"/>
    <property type="project" value="TreeGrafter"/>
</dbReference>
<evidence type="ECO:0000313" key="2">
    <source>
        <dbReference type="EMBL" id="GCB86578.1"/>
    </source>
</evidence>
<dbReference type="PANTHER" id="PTHR20837:SF0">
    <property type="entry name" value="COILED-COIL AND C2 DOMAIN-CONTAINING PROTEIN 2A"/>
    <property type="match status" value="1"/>
</dbReference>
<proteinExistence type="predicted"/>
<feature type="compositionally biased region" description="Acidic residues" evidence="1">
    <location>
        <begin position="13"/>
        <end position="23"/>
    </location>
</feature>